<organism evidence="3 4">
    <name type="scientific">Exidia glandulosa HHB12029</name>
    <dbReference type="NCBI Taxonomy" id="1314781"/>
    <lineage>
        <taxon>Eukaryota</taxon>
        <taxon>Fungi</taxon>
        <taxon>Dikarya</taxon>
        <taxon>Basidiomycota</taxon>
        <taxon>Agaricomycotina</taxon>
        <taxon>Agaricomycetes</taxon>
        <taxon>Auriculariales</taxon>
        <taxon>Exidiaceae</taxon>
        <taxon>Exidia</taxon>
    </lineage>
</organism>
<evidence type="ECO:0000313" key="4">
    <source>
        <dbReference type="Proteomes" id="UP000077266"/>
    </source>
</evidence>
<evidence type="ECO:0000256" key="1">
    <source>
        <dbReference type="SAM" id="Phobius"/>
    </source>
</evidence>
<reference evidence="3 4" key="1">
    <citation type="journal article" date="2016" name="Mol. Biol. Evol.">
        <title>Comparative Genomics of Early-Diverging Mushroom-Forming Fungi Provides Insights into the Origins of Lignocellulose Decay Capabilities.</title>
        <authorList>
            <person name="Nagy L.G."/>
            <person name="Riley R."/>
            <person name="Tritt A."/>
            <person name="Adam C."/>
            <person name="Daum C."/>
            <person name="Floudas D."/>
            <person name="Sun H."/>
            <person name="Yadav J.S."/>
            <person name="Pangilinan J."/>
            <person name="Larsson K.H."/>
            <person name="Matsuura K."/>
            <person name="Barry K."/>
            <person name="Labutti K."/>
            <person name="Kuo R."/>
            <person name="Ohm R.A."/>
            <person name="Bhattacharya S.S."/>
            <person name="Shirouzu T."/>
            <person name="Yoshinaga Y."/>
            <person name="Martin F.M."/>
            <person name="Grigoriev I.V."/>
            <person name="Hibbett D.S."/>
        </authorList>
    </citation>
    <scope>NUCLEOTIDE SEQUENCE [LARGE SCALE GENOMIC DNA]</scope>
    <source>
        <strain evidence="3 4">HHB12029</strain>
    </source>
</reference>
<dbReference type="EMBL" id="KV426010">
    <property type="protein sequence ID" value="KZV92350.1"/>
    <property type="molecule type" value="Genomic_DNA"/>
</dbReference>
<name>A0A165HRA3_EXIGL</name>
<keyword evidence="1" id="KW-1133">Transmembrane helix</keyword>
<feature type="transmembrane region" description="Helical" evidence="1">
    <location>
        <begin position="333"/>
        <end position="355"/>
    </location>
</feature>
<dbReference type="PANTHER" id="PTHR40465:SF1">
    <property type="entry name" value="DUF6534 DOMAIN-CONTAINING PROTEIN"/>
    <property type="match status" value="1"/>
</dbReference>
<dbReference type="STRING" id="1314781.A0A165HRA3"/>
<feature type="transmembrane region" description="Helical" evidence="1">
    <location>
        <begin position="218"/>
        <end position="238"/>
    </location>
</feature>
<dbReference type="PANTHER" id="PTHR40465">
    <property type="entry name" value="CHROMOSOME 1, WHOLE GENOME SHOTGUN SEQUENCE"/>
    <property type="match status" value="1"/>
</dbReference>
<sequence length="395" mass="42888">MSASDEQALRHFTGALSHRTRGIRRCPVSGRGSLRRVGALGSVSYGAVGPVLHHGPRQCNDPPVWRQSESRTHSLRPLRPLNTSLGGFDSHCVPSLSPTMSESTTTAGNISSSQQYDPLASPPAVIQLLLAYAPSTGALEVGTSISMLFLGIASLQVWNYYRNFAGDPLLPKVLVAILFSMDILHSVLFMHLTYHYTINSFVEALRAGDPLLLIVTPWSLQAAIIVGAGVILLVQLYYCHRIRLVTDNQILVLACLVVVGARFALNIALTVTSIEHTSITVVTSYTFRWETISTMSVGAASDLFIAGCMCVGLHQRRTGFSRSDRLVDRLISYTIASGAATSILSVVMLVIYITMPTTCKPHHLIVAPHTAVTDFPRLGIPSCSDQGPYGVWRVY</sequence>
<feature type="transmembrane region" description="Helical" evidence="1">
    <location>
        <begin position="173"/>
        <end position="198"/>
    </location>
</feature>
<evidence type="ECO:0000313" key="3">
    <source>
        <dbReference type="EMBL" id="KZV92350.1"/>
    </source>
</evidence>
<keyword evidence="1" id="KW-0812">Transmembrane</keyword>
<dbReference type="OrthoDB" id="2535105at2759"/>
<dbReference type="Proteomes" id="UP000077266">
    <property type="component" value="Unassembled WGS sequence"/>
</dbReference>
<dbReference type="InParanoid" id="A0A165HRA3"/>
<protein>
    <recommendedName>
        <fullName evidence="2">DUF6534 domain-containing protein</fullName>
    </recommendedName>
</protein>
<dbReference type="InterPro" id="IPR045339">
    <property type="entry name" value="DUF6534"/>
</dbReference>
<feature type="transmembrane region" description="Helical" evidence="1">
    <location>
        <begin position="292"/>
        <end position="313"/>
    </location>
</feature>
<evidence type="ECO:0000259" key="2">
    <source>
        <dbReference type="Pfam" id="PF20152"/>
    </source>
</evidence>
<feature type="transmembrane region" description="Helical" evidence="1">
    <location>
        <begin position="250"/>
        <end position="272"/>
    </location>
</feature>
<feature type="domain" description="DUF6534" evidence="2">
    <location>
        <begin position="299"/>
        <end position="358"/>
    </location>
</feature>
<keyword evidence="1" id="KW-0472">Membrane</keyword>
<accession>A0A165HRA3</accession>
<dbReference type="Pfam" id="PF20152">
    <property type="entry name" value="DUF6534"/>
    <property type="match status" value="1"/>
</dbReference>
<feature type="transmembrane region" description="Helical" evidence="1">
    <location>
        <begin position="141"/>
        <end position="161"/>
    </location>
</feature>
<proteinExistence type="predicted"/>
<dbReference type="AlphaFoldDB" id="A0A165HRA3"/>
<gene>
    <name evidence="3" type="ORF">EXIGLDRAFT_76671</name>
</gene>
<keyword evidence="4" id="KW-1185">Reference proteome</keyword>